<keyword evidence="3" id="KW-1185">Reference proteome</keyword>
<evidence type="ECO:0000256" key="1">
    <source>
        <dbReference type="SAM" id="Phobius"/>
    </source>
</evidence>
<protein>
    <submittedName>
        <fullName evidence="2">Uncharacterized protein</fullName>
    </submittedName>
</protein>
<dbReference type="Proteomes" id="UP000326354">
    <property type="component" value="Chromosome"/>
</dbReference>
<dbReference type="EMBL" id="AP019860">
    <property type="protein sequence ID" value="BBM84635.1"/>
    <property type="molecule type" value="Genomic_DNA"/>
</dbReference>
<organism evidence="2 3">
    <name type="scientific">Uabimicrobium amorphum</name>
    <dbReference type="NCBI Taxonomy" id="2596890"/>
    <lineage>
        <taxon>Bacteria</taxon>
        <taxon>Pseudomonadati</taxon>
        <taxon>Planctomycetota</taxon>
        <taxon>Candidatus Uabimicrobiia</taxon>
        <taxon>Candidatus Uabimicrobiales</taxon>
        <taxon>Candidatus Uabimicrobiaceae</taxon>
        <taxon>Candidatus Uabimicrobium</taxon>
    </lineage>
</organism>
<dbReference type="AlphaFoldDB" id="A0A5S9F3E0"/>
<accession>A0A5S9F3E0</accession>
<proteinExistence type="predicted"/>
<sequence length="123" mass="14789">MNDDKVFIGFLLVLLSLVCCYFTLLLKAKHDLVCYLESQVIPGQKEKACEMYANFSEKYKNQYENVDRFAEGFIQRYYHCKMIHLWLYGRELVVRFVIQDKDVYLWKWNVLSMTTTVQMQHPL</sequence>
<keyword evidence="1" id="KW-0472">Membrane</keyword>
<gene>
    <name evidence="2" type="ORF">UABAM_02996</name>
</gene>
<name>A0A5S9F3E0_UABAM</name>
<evidence type="ECO:0000313" key="2">
    <source>
        <dbReference type="EMBL" id="BBM84635.1"/>
    </source>
</evidence>
<feature type="transmembrane region" description="Helical" evidence="1">
    <location>
        <begin position="6"/>
        <end position="26"/>
    </location>
</feature>
<evidence type="ECO:0000313" key="3">
    <source>
        <dbReference type="Proteomes" id="UP000326354"/>
    </source>
</evidence>
<keyword evidence="1" id="KW-1133">Transmembrane helix</keyword>
<dbReference type="KEGG" id="uam:UABAM_02996"/>
<keyword evidence="1" id="KW-0812">Transmembrane</keyword>
<dbReference type="RefSeq" id="WP_151968778.1">
    <property type="nucleotide sequence ID" value="NZ_AP019860.1"/>
</dbReference>
<reference evidence="2 3" key="1">
    <citation type="submission" date="2019-08" db="EMBL/GenBank/DDBJ databases">
        <title>Complete genome sequence of Candidatus Uab amorphum.</title>
        <authorList>
            <person name="Shiratori T."/>
            <person name="Suzuki S."/>
            <person name="Kakizawa Y."/>
            <person name="Ishida K."/>
        </authorList>
    </citation>
    <scope>NUCLEOTIDE SEQUENCE [LARGE SCALE GENOMIC DNA]</scope>
    <source>
        <strain evidence="2 3">SRT547</strain>
    </source>
</reference>